<evidence type="ECO:0000313" key="1">
    <source>
        <dbReference type="EMBL" id="AZS49945.1"/>
    </source>
</evidence>
<dbReference type="RefSeq" id="WP_127162114.1">
    <property type="nucleotide sequence ID" value="NZ_CP029822.1"/>
</dbReference>
<gene>
    <name evidence="1" type="ORF">DM558_03760</name>
</gene>
<reference evidence="2" key="1">
    <citation type="submission" date="2018-06" db="EMBL/GenBank/DDBJ databases">
        <title>Complete genome of Pseudomonas insecticola strain QZS01.</title>
        <authorList>
            <person name="Wang J."/>
            <person name="Su Q."/>
        </authorList>
    </citation>
    <scope>NUCLEOTIDE SEQUENCE [LARGE SCALE GENOMIC DNA]</scope>
    <source>
        <strain evidence="2">QZS01</strain>
    </source>
</reference>
<evidence type="ECO:0000313" key="2">
    <source>
        <dbReference type="Proteomes" id="UP000273143"/>
    </source>
</evidence>
<proteinExistence type="predicted"/>
<dbReference type="Pfam" id="PF09938">
    <property type="entry name" value="DUF2170"/>
    <property type="match status" value="1"/>
</dbReference>
<dbReference type="InterPro" id="IPR019231">
    <property type="entry name" value="DUF2170"/>
</dbReference>
<protein>
    <submittedName>
        <fullName evidence="1">DUF2170 family protein</fullName>
    </submittedName>
</protein>
<organism evidence="1 2">
    <name type="scientific">Entomomonas moraniae</name>
    <dbReference type="NCBI Taxonomy" id="2213226"/>
    <lineage>
        <taxon>Bacteria</taxon>
        <taxon>Pseudomonadati</taxon>
        <taxon>Pseudomonadota</taxon>
        <taxon>Gammaproteobacteria</taxon>
        <taxon>Pseudomonadales</taxon>
        <taxon>Pseudomonadaceae</taxon>
        <taxon>Entomomonas</taxon>
    </lineage>
</organism>
<dbReference type="AlphaFoldDB" id="A0A3Q9JJZ5"/>
<dbReference type="KEGG" id="emo:DM558_03760"/>
<dbReference type="Proteomes" id="UP000273143">
    <property type="component" value="Chromosome"/>
</dbReference>
<dbReference type="EMBL" id="CP029822">
    <property type="protein sequence ID" value="AZS49945.1"/>
    <property type="molecule type" value="Genomic_DNA"/>
</dbReference>
<sequence>METKTSAYYQRLYRQRLREQGLVKKEVWILPEHTRKLLDVEKQLRQPSGMPITVAIGEKNMAATASLWTTNKLFDALSAIDLFKGGSATVELVEGTDPSLHIIMHDVGDLPIFLSVVGEQIIVESILWPVDSVRNPQVFNEEILRAHKFFPLSTVGIERLAENDFYIMFGALSAESTLSNVTFEIEMLADNVIKATEAFESYLKA</sequence>
<keyword evidence="2" id="KW-1185">Reference proteome</keyword>
<accession>A0A3Q9JJZ5</accession>
<name>A0A3Q9JJZ5_9GAMM</name>